<dbReference type="PANTHER" id="PTHR31650">
    <property type="entry name" value="O-ACYLTRANSFERASE (WSD1-LIKE) FAMILY PROTEIN"/>
    <property type="match status" value="1"/>
</dbReference>
<proteinExistence type="predicted"/>
<reference evidence="1 2" key="1">
    <citation type="submission" date="2020-10" db="EMBL/GenBank/DDBJ databases">
        <title>Plant Genome Project.</title>
        <authorList>
            <person name="Zhang R.-G."/>
        </authorList>
    </citation>
    <scope>NUCLEOTIDE SEQUENCE [LARGE SCALE GENOMIC DNA]</scope>
    <source>
        <strain evidence="1">FAFU-HL-1</strain>
        <tissue evidence="1">Leaf</tissue>
    </source>
</reference>
<comment type="caution">
    <text evidence="1">The sequence shown here is derived from an EMBL/GenBank/DDBJ whole genome shotgun (WGS) entry which is preliminary data.</text>
</comment>
<protein>
    <submittedName>
        <fullName evidence="1">Uncharacterized protein</fullName>
    </submittedName>
</protein>
<dbReference type="AlphaFoldDB" id="A0A835ML79"/>
<organism evidence="1 2">
    <name type="scientific">Salix dunnii</name>
    <dbReference type="NCBI Taxonomy" id="1413687"/>
    <lineage>
        <taxon>Eukaryota</taxon>
        <taxon>Viridiplantae</taxon>
        <taxon>Streptophyta</taxon>
        <taxon>Embryophyta</taxon>
        <taxon>Tracheophyta</taxon>
        <taxon>Spermatophyta</taxon>
        <taxon>Magnoliopsida</taxon>
        <taxon>eudicotyledons</taxon>
        <taxon>Gunneridae</taxon>
        <taxon>Pentapetalae</taxon>
        <taxon>rosids</taxon>
        <taxon>fabids</taxon>
        <taxon>Malpighiales</taxon>
        <taxon>Salicaceae</taxon>
        <taxon>Saliceae</taxon>
        <taxon>Salix</taxon>
    </lineage>
</organism>
<dbReference type="GO" id="GO:0005886">
    <property type="term" value="C:plasma membrane"/>
    <property type="evidence" value="ECO:0007669"/>
    <property type="project" value="TreeGrafter"/>
</dbReference>
<dbReference type="InterPro" id="IPR045034">
    <property type="entry name" value="O-acyltransferase_WSD1-like"/>
</dbReference>
<dbReference type="GO" id="GO:0008374">
    <property type="term" value="F:O-acyltransferase activity"/>
    <property type="evidence" value="ECO:0007669"/>
    <property type="project" value="InterPro"/>
</dbReference>
<accession>A0A835ML79</accession>
<name>A0A835ML79_9ROSI</name>
<dbReference type="OrthoDB" id="1716493at2759"/>
<dbReference type="GO" id="GO:0019432">
    <property type="term" value="P:triglyceride biosynthetic process"/>
    <property type="evidence" value="ECO:0007669"/>
    <property type="project" value="TreeGrafter"/>
</dbReference>
<keyword evidence="2" id="KW-1185">Reference proteome</keyword>
<evidence type="ECO:0000313" key="2">
    <source>
        <dbReference type="Proteomes" id="UP000657918"/>
    </source>
</evidence>
<sequence length="102" mass="11559">MRTTRALKPIQTTKNVENILSCTEEGQPLSPMARMFHEPESNVYIITVIGFQTQINPEVVKANLVDTFLKQPRFSCLQASSVDDIFKYYKQLPSGSGIRSKH</sequence>
<evidence type="ECO:0000313" key="1">
    <source>
        <dbReference type="EMBL" id="KAF9661508.1"/>
    </source>
</evidence>
<dbReference type="Proteomes" id="UP000657918">
    <property type="component" value="Unassembled WGS sequence"/>
</dbReference>
<dbReference type="EMBL" id="JADGMS010000019">
    <property type="protein sequence ID" value="KAF9661508.1"/>
    <property type="molecule type" value="Genomic_DNA"/>
</dbReference>
<dbReference type="PANTHER" id="PTHR31650:SF38">
    <property type="entry name" value="O-ACYLTRANSFERASE WSD1-LIKE"/>
    <property type="match status" value="1"/>
</dbReference>
<gene>
    <name evidence="1" type="ORF">SADUNF_Sadunf19G0076200</name>
</gene>